<feature type="domain" description="Thioredoxin" evidence="2">
    <location>
        <begin position="26"/>
        <end position="166"/>
    </location>
</feature>
<proteinExistence type="predicted"/>
<dbReference type="PANTHER" id="PTHR42852">
    <property type="entry name" value="THIOL:DISULFIDE INTERCHANGE PROTEIN DSBE"/>
    <property type="match status" value="1"/>
</dbReference>
<keyword evidence="4" id="KW-1185">Reference proteome</keyword>
<dbReference type="AlphaFoldDB" id="A0A1H9M5Q9"/>
<dbReference type="Gene3D" id="3.40.30.10">
    <property type="entry name" value="Glutaredoxin"/>
    <property type="match status" value="1"/>
</dbReference>
<dbReference type="RefSeq" id="WP_093289481.1">
    <property type="nucleotide sequence ID" value="NZ_FOFS01000019.1"/>
</dbReference>
<dbReference type="STRING" id="489703.SAMN04488038_1199"/>
<protein>
    <submittedName>
        <fullName evidence="3">Peroxiredoxin</fullName>
    </submittedName>
</protein>
<reference evidence="3 4" key="1">
    <citation type="submission" date="2016-10" db="EMBL/GenBank/DDBJ databases">
        <authorList>
            <person name="de Groot N.N."/>
        </authorList>
    </citation>
    <scope>NUCLEOTIDE SEQUENCE [LARGE SCALE GENOMIC DNA]</scope>
    <source>
        <strain evidence="3 4">DSM 25927</strain>
    </source>
</reference>
<evidence type="ECO:0000313" key="3">
    <source>
        <dbReference type="EMBL" id="SER18805.1"/>
    </source>
</evidence>
<name>A0A1H9M5Q9_9GAMM</name>
<evidence type="ECO:0000259" key="2">
    <source>
        <dbReference type="PROSITE" id="PS51352"/>
    </source>
</evidence>
<dbReference type="EMBL" id="FOFS01000019">
    <property type="protein sequence ID" value="SER18805.1"/>
    <property type="molecule type" value="Genomic_DNA"/>
</dbReference>
<dbReference type="Proteomes" id="UP000199233">
    <property type="component" value="Unassembled WGS sequence"/>
</dbReference>
<dbReference type="CDD" id="cd02966">
    <property type="entry name" value="TlpA_like_family"/>
    <property type="match status" value="1"/>
</dbReference>
<feature type="signal peptide" evidence="1">
    <location>
        <begin position="1"/>
        <end position="25"/>
    </location>
</feature>
<dbReference type="InterPro" id="IPR036249">
    <property type="entry name" value="Thioredoxin-like_sf"/>
</dbReference>
<dbReference type="PROSITE" id="PS51352">
    <property type="entry name" value="THIOREDOXIN_2"/>
    <property type="match status" value="1"/>
</dbReference>
<dbReference type="InterPro" id="IPR013766">
    <property type="entry name" value="Thioredoxin_domain"/>
</dbReference>
<dbReference type="InterPro" id="IPR050553">
    <property type="entry name" value="Thioredoxin_ResA/DsbE_sf"/>
</dbReference>
<gene>
    <name evidence="3" type="ORF">SAMN04488038_1199</name>
</gene>
<dbReference type="GO" id="GO:0016491">
    <property type="term" value="F:oxidoreductase activity"/>
    <property type="evidence" value="ECO:0007669"/>
    <property type="project" value="InterPro"/>
</dbReference>
<feature type="chain" id="PRO_5011697978" evidence="1">
    <location>
        <begin position="26"/>
        <end position="172"/>
    </location>
</feature>
<sequence>MNTHRLGRALLAGLTGLLLAGSAQAAEVGKPAPDFTLAQKDGNSLSLTQLRGRVVYLDFWASWCAPCRQSFPFMNEMHAKYGKKGLRVVAINVDEQRSDAEQFLKQTPAQFTVLFDPAGKAPEQYKPDGMPTSYLIDEHGKVLMVHPSFKEADRAELERRIGEALAQGNPAP</sequence>
<dbReference type="Pfam" id="PF08534">
    <property type="entry name" value="Redoxin"/>
    <property type="match status" value="1"/>
</dbReference>
<organism evidence="3 4">
    <name type="scientific">Solimonas aquatica</name>
    <dbReference type="NCBI Taxonomy" id="489703"/>
    <lineage>
        <taxon>Bacteria</taxon>
        <taxon>Pseudomonadati</taxon>
        <taxon>Pseudomonadota</taxon>
        <taxon>Gammaproteobacteria</taxon>
        <taxon>Nevskiales</taxon>
        <taxon>Nevskiaceae</taxon>
        <taxon>Solimonas</taxon>
    </lineage>
</organism>
<accession>A0A1H9M5Q9</accession>
<evidence type="ECO:0000313" key="4">
    <source>
        <dbReference type="Proteomes" id="UP000199233"/>
    </source>
</evidence>
<dbReference type="InterPro" id="IPR013740">
    <property type="entry name" value="Redoxin"/>
</dbReference>
<dbReference type="PANTHER" id="PTHR42852:SF18">
    <property type="entry name" value="CHROMOSOME UNDETERMINED SCAFFOLD_47, WHOLE GENOME SHOTGUN SEQUENCE"/>
    <property type="match status" value="1"/>
</dbReference>
<dbReference type="SUPFAM" id="SSF52833">
    <property type="entry name" value="Thioredoxin-like"/>
    <property type="match status" value="1"/>
</dbReference>
<dbReference type="OrthoDB" id="9799347at2"/>
<keyword evidence="1" id="KW-0732">Signal</keyword>
<evidence type="ECO:0000256" key="1">
    <source>
        <dbReference type="SAM" id="SignalP"/>
    </source>
</evidence>